<dbReference type="Proteomes" id="UP001550628">
    <property type="component" value="Unassembled WGS sequence"/>
</dbReference>
<evidence type="ECO:0000256" key="2">
    <source>
        <dbReference type="ARBA" id="ARBA00023315"/>
    </source>
</evidence>
<protein>
    <submittedName>
        <fullName evidence="4">GNAT family N-acetyltransferase</fullName>
        <ecNumber evidence="4">2.3.1.-</ecNumber>
    </submittedName>
</protein>
<dbReference type="PANTHER" id="PTHR43800:SF1">
    <property type="entry name" value="PEPTIDYL-LYSINE N-ACETYLTRANSFERASE YJAB"/>
    <property type="match status" value="1"/>
</dbReference>
<keyword evidence="5" id="KW-1185">Reference proteome</keyword>
<dbReference type="EMBL" id="JBEYBF010000007">
    <property type="protein sequence ID" value="MEU1952840.1"/>
    <property type="molecule type" value="Genomic_DNA"/>
</dbReference>
<dbReference type="PROSITE" id="PS51186">
    <property type="entry name" value="GNAT"/>
    <property type="match status" value="1"/>
</dbReference>
<dbReference type="GO" id="GO:0016746">
    <property type="term" value="F:acyltransferase activity"/>
    <property type="evidence" value="ECO:0007669"/>
    <property type="project" value="UniProtKB-KW"/>
</dbReference>
<dbReference type="SUPFAM" id="SSF55729">
    <property type="entry name" value="Acyl-CoA N-acyltransferases (Nat)"/>
    <property type="match status" value="1"/>
</dbReference>
<evidence type="ECO:0000256" key="1">
    <source>
        <dbReference type="ARBA" id="ARBA00022679"/>
    </source>
</evidence>
<comment type="caution">
    <text evidence="4">The sequence shown here is derived from an EMBL/GenBank/DDBJ whole genome shotgun (WGS) entry which is preliminary data.</text>
</comment>
<feature type="domain" description="N-acetyltransferase" evidence="3">
    <location>
        <begin position="28"/>
        <end position="159"/>
    </location>
</feature>
<sequence>MDEKSLRAEASPSPRSHLRDCLGAAEYGRLVGVWRSAVKATHHFLAEADRVDIESRLIDAHFPQVRLTVMDVGGEVIAFSGTAGDSLEMLFVAADARGRGAGSELLAHAVREQGVRRVDVNEQNEQAVRFYARRGFVVVGRSDHDEAGRPYPLLHMTLEE</sequence>
<dbReference type="InterPro" id="IPR016181">
    <property type="entry name" value="Acyl_CoA_acyltransferase"/>
</dbReference>
<evidence type="ECO:0000313" key="4">
    <source>
        <dbReference type="EMBL" id="MEU1952840.1"/>
    </source>
</evidence>
<dbReference type="PANTHER" id="PTHR43800">
    <property type="entry name" value="PEPTIDYL-LYSINE N-ACETYLTRANSFERASE YJAB"/>
    <property type="match status" value="1"/>
</dbReference>
<dbReference type="Gene3D" id="3.40.630.30">
    <property type="match status" value="1"/>
</dbReference>
<name>A0ABV2WPN3_9NOCA</name>
<dbReference type="EC" id="2.3.1.-" evidence="4"/>
<dbReference type="Pfam" id="PF13673">
    <property type="entry name" value="Acetyltransf_10"/>
    <property type="match status" value="1"/>
</dbReference>
<gene>
    <name evidence="4" type="ORF">ABZ510_13325</name>
</gene>
<organism evidence="4 5">
    <name type="scientific">Nocardia rhamnosiphila</name>
    <dbReference type="NCBI Taxonomy" id="426716"/>
    <lineage>
        <taxon>Bacteria</taxon>
        <taxon>Bacillati</taxon>
        <taxon>Actinomycetota</taxon>
        <taxon>Actinomycetes</taxon>
        <taxon>Mycobacteriales</taxon>
        <taxon>Nocardiaceae</taxon>
        <taxon>Nocardia</taxon>
    </lineage>
</organism>
<dbReference type="RefSeq" id="WP_356957211.1">
    <property type="nucleotide sequence ID" value="NZ_JBEYBD010000008.1"/>
</dbReference>
<accession>A0ABV2WPN3</accession>
<reference evidence="4 5" key="1">
    <citation type="submission" date="2024-06" db="EMBL/GenBank/DDBJ databases">
        <title>The Natural Products Discovery Center: Release of the First 8490 Sequenced Strains for Exploring Actinobacteria Biosynthetic Diversity.</title>
        <authorList>
            <person name="Kalkreuter E."/>
            <person name="Kautsar S.A."/>
            <person name="Yang D."/>
            <person name="Bader C.D."/>
            <person name="Teijaro C.N."/>
            <person name="Fluegel L."/>
            <person name="Davis C.M."/>
            <person name="Simpson J.R."/>
            <person name="Lauterbach L."/>
            <person name="Steele A.D."/>
            <person name="Gui C."/>
            <person name="Meng S."/>
            <person name="Li G."/>
            <person name="Viehrig K."/>
            <person name="Ye F."/>
            <person name="Su P."/>
            <person name="Kiefer A.F."/>
            <person name="Nichols A."/>
            <person name="Cepeda A.J."/>
            <person name="Yan W."/>
            <person name="Fan B."/>
            <person name="Jiang Y."/>
            <person name="Adhikari A."/>
            <person name="Zheng C.-J."/>
            <person name="Schuster L."/>
            <person name="Cowan T.M."/>
            <person name="Smanski M.J."/>
            <person name="Chevrette M.G."/>
            <person name="De Carvalho L.P.S."/>
            <person name="Shen B."/>
        </authorList>
    </citation>
    <scope>NUCLEOTIDE SEQUENCE [LARGE SCALE GENOMIC DNA]</scope>
    <source>
        <strain evidence="4 5">NPDC019708</strain>
    </source>
</reference>
<dbReference type="InterPro" id="IPR000182">
    <property type="entry name" value="GNAT_dom"/>
</dbReference>
<proteinExistence type="predicted"/>
<evidence type="ECO:0000313" key="5">
    <source>
        <dbReference type="Proteomes" id="UP001550628"/>
    </source>
</evidence>
<evidence type="ECO:0000259" key="3">
    <source>
        <dbReference type="PROSITE" id="PS51186"/>
    </source>
</evidence>
<keyword evidence="1 4" id="KW-0808">Transferase</keyword>
<keyword evidence="2 4" id="KW-0012">Acyltransferase</keyword>
<dbReference type="CDD" id="cd04301">
    <property type="entry name" value="NAT_SF"/>
    <property type="match status" value="1"/>
</dbReference>